<accession>A0AAN8Y5A7</accession>
<dbReference type="Proteomes" id="UP001371456">
    <property type="component" value="Unassembled WGS sequence"/>
</dbReference>
<sequence>MPAEKKGNYSGTSGTILCSNAWSFRKSCCYPFYSDPL</sequence>
<comment type="caution">
    <text evidence="1">The sequence shown here is derived from an EMBL/GenBank/DDBJ whole genome shotgun (WGS) entry which is preliminary data.</text>
</comment>
<keyword evidence="2" id="KW-1185">Reference proteome</keyword>
<proteinExistence type="predicted"/>
<dbReference type="EMBL" id="JBANQN010000009">
    <property type="protein sequence ID" value="KAK6779682.1"/>
    <property type="molecule type" value="Genomic_DNA"/>
</dbReference>
<gene>
    <name evidence="1" type="ORF">RDI58_021866</name>
</gene>
<reference evidence="1 2" key="1">
    <citation type="submission" date="2024-02" db="EMBL/GenBank/DDBJ databases">
        <title>de novo genome assembly of Solanum bulbocastanum strain 11H21.</title>
        <authorList>
            <person name="Hosaka A.J."/>
        </authorList>
    </citation>
    <scope>NUCLEOTIDE SEQUENCE [LARGE SCALE GENOMIC DNA]</scope>
    <source>
        <tissue evidence="1">Young leaves</tissue>
    </source>
</reference>
<organism evidence="1 2">
    <name type="scientific">Solanum bulbocastanum</name>
    <name type="common">Wild potato</name>
    <dbReference type="NCBI Taxonomy" id="147425"/>
    <lineage>
        <taxon>Eukaryota</taxon>
        <taxon>Viridiplantae</taxon>
        <taxon>Streptophyta</taxon>
        <taxon>Embryophyta</taxon>
        <taxon>Tracheophyta</taxon>
        <taxon>Spermatophyta</taxon>
        <taxon>Magnoliopsida</taxon>
        <taxon>eudicotyledons</taxon>
        <taxon>Gunneridae</taxon>
        <taxon>Pentapetalae</taxon>
        <taxon>asterids</taxon>
        <taxon>lamiids</taxon>
        <taxon>Solanales</taxon>
        <taxon>Solanaceae</taxon>
        <taxon>Solanoideae</taxon>
        <taxon>Solaneae</taxon>
        <taxon>Solanum</taxon>
    </lineage>
</organism>
<evidence type="ECO:0000313" key="2">
    <source>
        <dbReference type="Proteomes" id="UP001371456"/>
    </source>
</evidence>
<dbReference type="AlphaFoldDB" id="A0AAN8Y5A7"/>
<evidence type="ECO:0000313" key="1">
    <source>
        <dbReference type="EMBL" id="KAK6779682.1"/>
    </source>
</evidence>
<protein>
    <submittedName>
        <fullName evidence="1">Uncharacterized protein</fullName>
    </submittedName>
</protein>
<name>A0AAN8Y5A7_SOLBU</name>